<accession>A0ACB9H5P7</accession>
<evidence type="ECO:0000313" key="2">
    <source>
        <dbReference type="Proteomes" id="UP001055811"/>
    </source>
</evidence>
<dbReference type="EMBL" id="CM042009">
    <property type="protein sequence ID" value="KAI3791047.1"/>
    <property type="molecule type" value="Genomic_DNA"/>
</dbReference>
<keyword evidence="2" id="KW-1185">Reference proteome</keyword>
<dbReference type="Proteomes" id="UP001055811">
    <property type="component" value="Linkage Group LG01"/>
</dbReference>
<protein>
    <submittedName>
        <fullName evidence="1">Uncharacterized protein</fullName>
    </submittedName>
</protein>
<reference evidence="2" key="1">
    <citation type="journal article" date="2022" name="Mol. Ecol. Resour.">
        <title>The genomes of chicory, endive, great burdock and yacon provide insights into Asteraceae palaeo-polyploidization history and plant inulin production.</title>
        <authorList>
            <person name="Fan W."/>
            <person name="Wang S."/>
            <person name="Wang H."/>
            <person name="Wang A."/>
            <person name="Jiang F."/>
            <person name="Liu H."/>
            <person name="Zhao H."/>
            <person name="Xu D."/>
            <person name="Zhang Y."/>
        </authorList>
    </citation>
    <scope>NUCLEOTIDE SEQUENCE [LARGE SCALE GENOMIC DNA]</scope>
    <source>
        <strain evidence="2">cv. Punajuju</strain>
    </source>
</reference>
<gene>
    <name evidence="1" type="ORF">L2E82_04601</name>
</gene>
<name>A0ACB9H5P7_CICIN</name>
<evidence type="ECO:0000313" key="1">
    <source>
        <dbReference type="EMBL" id="KAI3791047.1"/>
    </source>
</evidence>
<sequence length="165" mass="18953">MYQNKSKKRKRKKCQHYGFREKEENEGSASSPTLKILTKRVNAFRIKTFRLEKKLTNIESQNKRTESTKSSSNPVLKDLHSPSMKMRDADMEERPQNSLNDKKQEYLTLLEAYPVWSKAVTSALLTFVGDLICQVVIDQVPSSDLKRVSLFTFLGLALVGPTLHF</sequence>
<organism evidence="1 2">
    <name type="scientific">Cichorium intybus</name>
    <name type="common">Chicory</name>
    <dbReference type="NCBI Taxonomy" id="13427"/>
    <lineage>
        <taxon>Eukaryota</taxon>
        <taxon>Viridiplantae</taxon>
        <taxon>Streptophyta</taxon>
        <taxon>Embryophyta</taxon>
        <taxon>Tracheophyta</taxon>
        <taxon>Spermatophyta</taxon>
        <taxon>Magnoliopsida</taxon>
        <taxon>eudicotyledons</taxon>
        <taxon>Gunneridae</taxon>
        <taxon>Pentapetalae</taxon>
        <taxon>asterids</taxon>
        <taxon>campanulids</taxon>
        <taxon>Asterales</taxon>
        <taxon>Asteraceae</taxon>
        <taxon>Cichorioideae</taxon>
        <taxon>Cichorieae</taxon>
        <taxon>Cichoriinae</taxon>
        <taxon>Cichorium</taxon>
    </lineage>
</organism>
<comment type="caution">
    <text evidence="1">The sequence shown here is derived from an EMBL/GenBank/DDBJ whole genome shotgun (WGS) entry which is preliminary data.</text>
</comment>
<reference evidence="1 2" key="2">
    <citation type="journal article" date="2022" name="Mol. Ecol. Resour.">
        <title>The genomes of chicory, endive, great burdock and yacon provide insights into Asteraceae paleo-polyploidization history and plant inulin production.</title>
        <authorList>
            <person name="Fan W."/>
            <person name="Wang S."/>
            <person name="Wang H."/>
            <person name="Wang A."/>
            <person name="Jiang F."/>
            <person name="Liu H."/>
            <person name="Zhao H."/>
            <person name="Xu D."/>
            <person name="Zhang Y."/>
        </authorList>
    </citation>
    <scope>NUCLEOTIDE SEQUENCE [LARGE SCALE GENOMIC DNA]</scope>
    <source>
        <strain evidence="2">cv. Punajuju</strain>
        <tissue evidence="1">Leaves</tissue>
    </source>
</reference>
<proteinExistence type="predicted"/>